<proteinExistence type="predicted"/>
<sequence>LPFSMFEAAFGDDFFLVNMLSFRSIIGETFLAAPEEIDRTFAVATPPLGVRAAFAVEVTVAGEEEGEE</sequence>
<feature type="non-terminal residue" evidence="1">
    <location>
        <position position="68"/>
    </location>
</feature>
<dbReference type="AlphaFoldDB" id="A0AAV5TWZ4"/>
<dbReference type="Proteomes" id="UP001432027">
    <property type="component" value="Unassembled WGS sequence"/>
</dbReference>
<gene>
    <name evidence="1" type="ORF">PENTCL1PPCAC_20728</name>
</gene>
<dbReference type="EMBL" id="BTSX01000005">
    <property type="protein sequence ID" value="GMS98553.1"/>
    <property type="molecule type" value="Genomic_DNA"/>
</dbReference>
<accession>A0AAV5TWZ4</accession>
<name>A0AAV5TWZ4_9BILA</name>
<evidence type="ECO:0008006" key="3">
    <source>
        <dbReference type="Google" id="ProtNLM"/>
    </source>
</evidence>
<reference evidence="1" key="1">
    <citation type="submission" date="2023-10" db="EMBL/GenBank/DDBJ databases">
        <title>Genome assembly of Pristionchus species.</title>
        <authorList>
            <person name="Yoshida K."/>
            <person name="Sommer R.J."/>
        </authorList>
    </citation>
    <scope>NUCLEOTIDE SEQUENCE</scope>
    <source>
        <strain evidence="1">RS0144</strain>
    </source>
</reference>
<evidence type="ECO:0000313" key="2">
    <source>
        <dbReference type="Proteomes" id="UP001432027"/>
    </source>
</evidence>
<feature type="non-terminal residue" evidence="1">
    <location>
        <position position="1"/>
    </location>
</feature>
<protein>
    <recommendedName>
        <fullName evidence="3">Ribosomal protein</fullName>
    </recommendedName>
</protein>
<evidence type="ECO:0000313" key="1">
    <source>
        <dbReference type="EMBL" id="GMS98553.1"/>
    </source>
</evidence>
<organism evidence="1 2">
    <name type="scientific">Pristionchus entomophagus</name>
    <dbReference type="NCBI Taxonomy" id="358040"/>
    <lineage>
        <taxon>Eukaryota</taxon>
        <taxon>Metazoa</taxon>
        <taxon>Ecdysozoa</taxon>
        <taxon>Nematoda</taxon>
        <taxon>Chromadorea</taxon>
        <taxon>Rhabditida</taxon>
        <taxon>Rhabditina</taxon>
        <taxon>Diplogasteromorpha</taxon>
        <taxon>Diplogasteroidea</taxon>
        <taxon>Neodiplogasteridae</taxon>
        <taxon>Pristionchus</taxon>
    </lineage>
</organism>
<keyword evidence="2" id="KW-1185">Reference proteome</keyword>
<comment type="caution">
    <text evidence="1">The sequence shown here is derived from an EMBL/GenBank/DDBJ whole genome shotgun (WGS) entry which is preliminary data.</text>
</comment>